<gene>
    <name evidence="2" type="ORF">ACFFJ8_26340</name>
</gene>
<keyword evidence="2" id="KW-0808">Transferase</keyword>
<dbReference type="InterPro" id="IPR000653">
    <property type="entry name" value="DegT/StrS_aminotransferase"/>
</dbReference>
<name>A0ABV6JJ47_9BACL</name>
<evidence type="ECO:0000313" key="2">
    <source>
        <dbReference type="EMBL" id="MFC0394870.1"/>
    </source>
</evidence>
<dbReference type="InterPro" id="IPR015424">
    <property type="entry name" value="PyrdxlP-dep_Trfase"/>
</dbReference>
<proteinExistence type="inferred from homology"/>
<dbReference type="PANTHER" id="PTHR30244:SF34">
    <property type="entry name" value="DTDP-4-AMINO-4,6-DIDEOXYGALACTOSE TRANSAMINASE"/>
    <property type="match status" value="1"/>
</dbReference>
<dbReference type="Proteomes" id="UP001589818">
    <property type="component" value="Unassembled WGS sequence"/>
</dbReference>
<accession>A0ABV6JJ47</accession>
<evidence type="ECO:0000313" key="3">
    <source>
        <dbReference type="Proteomes" id="UP001589818"/>
    </source>
</evidence>
<dbReference type="PANTHER" id="PTHR30244">
    <property type="entry name" value="TRANSAMINASE"/>
    <property type="match status" value="1"/>
</dbReference>
<comment type="caution">
    <text evidence="2">The sequence shown here is derived from an EMBL/GenBank/DDBJ whole genome shotgun (WGS) entry which is preliminary data.</text>
</comment>
<reference evidence="2 3" key="1">
    <citation type="submission" date="2024-09" db="EMBL/GenBank/DDBJ databases">
        <authorList>
            <person name="Sun Q."/>
            <person name="Mori K."/>
        </authorList>
    </citation>
    <scope>NUCLEOTIDE SEQUENCE [LARGE SCALE GENOMIC DNA]</scope>
    <source>
        <strain evidence="2 3">CCM 4839</strain>
    </source>
</reference>
<comment type="similarity">
    <text evidence="1">Belongs to the DegT/DnrJ/EryC1 family.</text>
</comment>
<dbReference type="PIRSF" id="PIRSF000390">
    <property type="entry name" value="PLP_StrS"/>
    <property type="match status" value="1"/>
</dbReference>
<dbReference type="SUPFAM" id="SSF53383">
    <property type="entry name" value="PLP-dependent transferases"/>
    <property type="match status" value="1"/>
</dbReference>
<dbReference type="EMBL" id="JBHLVF010000041">
    <property type="protein sequence ID" value="MFC0394870.1"/>
    <property type="molecule type" value="Genomic_DNA"/>
</dbReference>
<organism evidence="2 3">
    <name type="scientific">Paenibacillus mendelii</name>
    <dbReference type="NCBI Taxonomy" id="206163"/>
    <lineage>
        <taxon>Bacteria</taxon>
        <taxon>Bacillati</taxon>
        <taxon>Bacillota</taxon>
        <taxon>Bacilli</taxon>
        <taxon>Bacillales</taxon>
        <taxon>Paenibacillaceae</taxon>
        <taxon>Paenibacillus</taxon>
    </lineage>
</organism>
<dbReference type="Pfam" id="PF01041">
    <property type="entry name" value="DegT_DnrJ_EryC1"/>
    <property type="match status" value="1"/>
</dbReference>
<dbReference type="RefSeq" id="WP_204816032.1">
    <property type="nucleotide sequence ID" value="NZ_JANHOF010000001.1"/>
</dbReference>
<dbReference type="Gene3D" id="3.90.1150.10">
    <property type="entry name" value="Aspartate Aminotransferase, domain 1"/>
    <property type="match status" value="1"/>
</dbReference>
<keyword evidence="2" id="KW-0032">Aminotransferase</keyword>
<keyword evidence="1" id="KW-0663">Pyridoxal phosphate</keyword>
<dbReference type="CDD" id="cd00616">
    <property type="entry name" value="AHBA_syn"/>
    <property type="match status" value="1"/>
</dbReference>
<evidence type="ECO:0000256" key="1">
    <source>
        <dbReference type="RuleBase" id="RU004508"/>
    </source>
</evidence>
<protein>
    <submittedName>
        <fullName evidence="2">DegT/DnrJ/EryC1/StrS family aminotransferase</fullName>
    </submittedName>
</protein>
<keyword evidence="3" id="KW-1185">Reference proteome</keyword>
<dbReference type="Gene3D" id="3.40.640.10">
    <property type="entry name" value="Type I PLP-dependent aspartate aminotransferase-like (Major domain)"/>
    <property type="match status" value="1"/>
</dbReference>
<dbReference type="InterPro" id="IPR015422">
    <property type="entry name" value="PyrdxlP-dep_Trfase_small"/>
</dbReference>
<sequence length="426" mass="46495">MNKLAIDGGTPARSVPLPPNYPGATVMGVEEADRAGITLKAQSPFRYYGPHPQNAVRQLEELMARDLGVPYTLGVSSCTAALVVALKALGIGYGDKVIVPANTFLATPGAVVASHAVPVFVDVDDTLNMNPDDLERIMDDEVKAIITVPILGSPVDLDPILAFAKQRGIAVIEDVAQSLGTTYKGRYAGTLGDIGVYSFQMNKILTAGEGGAVVTSDPVLFDRAVRYHDQGIFRDKDRYGMESPEETHAFLGQNYRMSDLSGAVLVEQWNKLEGVITRMRERCRAIRSMLSAELPDLRFRRSSDPDGDIGSNLGMFLPSAAVAERFIQALNAENIGTYLLYGGRPVYMLPQIFHQKTVDKTGFPFDYPFRNPVVYTADMCPTAVDLMPRTVYLPVSPVLTDQDVTEIVDGIVKVWKSINSVMNRAD</sequence>
<dbReference type="InterPro" id="IPR015421">
    <property type="entry name" value="PyrdxlP-dep_Trfase_major"/>
</dbReference>
<dbReference type="GO" id="GO:0008483">
    <property type="term" value="F:transaminase activity"/>
    <property type="evidence" value="ECO:0007669"/>
    <property type="project" value="UniProtKB-KW"/>
</dbReference>